<dbReference type="Proteomes" id="UP000094801">
    <property type="component" value="Unassembled WGS sequence"/>
</dbReference>
<keyword evidence="3" id="KW-1185">Reference proteome</keyword>
<gene>
    <name evidence="2" type="ORF">CANARDRAFT_6693</name>
</gene>
<dbReference type="EMBL" id="KV453850">
    <property type="protein sequence ID" value="ODV86198.1"/>
    <property type="molecule type" value="Genomic_DNA"/>
</dbReference>
<protein>
    <submittedName>
        <fullName evidence="2">Uncharacterized protein</fullName>
    </submittedName>
</protein>
<dbReference type="OrthoDB" id="3998026at2759"/>
<name>A0A1E4T3F5_9ASCO</name>
<accession>A0A1E4T3F5</accession>
<dbReference type="AlphaFoldDB" id="A0A1E4T3F5"/>
<organism evidence="2 3">
    <name type="scientific">[Candida] arabinofermentans NRRL YB-2248</name>
    <dbReference type="NCBI Taxonomy" id="983967"/>
    <lineage>
        <taxon>Eukaryota</taxon>
        <taxon>Fungi</taxon>
        <taxon>Dikarya</taxon>
        <taxon>Ascomycota</taxon>
        <taxon>Saccharomycotina</taxon>
        <taxon>Pichiomycetes</taxon>
        <taxon>Pichiales</taxon>
        <taxon>Pichiaceae</taxon>
        <taxon>Ogataea</taxon>
        <taxon>Ogataea/Candida clade</taxon>
    </lineage>
</organism>
<sequence>MVHSDDYISDDDEEFEELRLKRRKLEDLKAELLESIDKQTITITKQDDGAFNLDDYLSACKLINQHSTLPSLNTDKRLNIIRMFYPLMKVTLLQNDITKSMIHYKLEFQNLISFEIKIHFNKRLETLQSLNINILGTCLLYEISMIEKLCNSCILSKDISLFTYSMNSYCDLLKKRINTWGDIYDEYHSEFSINDIKDERDSTKLQNFIKFKNRPFLKLSTVNDNDTITIMTLGWELEFVDDESFIGDCTSKITCSYLLKRGKDNHIIKIVDLNDTLNELIKTNGMNRAFIQLIESVMF</sequence>
<evidence type="ECO:0000256" key="1">
    <source>
        <dbReference type="SAM" id="Coils"/>
    </source>
</evidence>
<evidence type="ECO:0000313" key="3">
    <source>
        <dbReference type="Proteomes" id="UP000094801"/>
    </source>
</evidence>
<keyword evidence="1" id="KW-0175">Coiled coil</keyword>
<evidence type="ECO:0000313" key="2">
    <source>
        <dbReference type="EMBL" id="ODV86198.1"/>
    </source>
</evidence>
<feature type="coiled-coil region" evidence="1">
    <location>
        <begin position="8"/>
        <end position="38"/>
    </location>
</feature>
<proteinExistence type="predicted"/>
<reference evidence="3" key="1">
    <citation type="submission" date="2016-04" db="EMBL/GenBank/DDBJ databases">
        <title>Comparative genomics of biotechnologically important yeasts.</title>
        <authorList>
            <consortium name="DOE Joint Genome Institute"/>
            <person name="Riley R."/>
            <person name="Haridas S."/>
            <person name="Wolfe K.H."/>
            <person name="Lopes M.R."/>
            <person name="Hittinger C.T."/>
            <person name="Goker M."/>
            <person name="Salamov A."/>
            <person name="Wisecaver J."/>
            <person name="Long T.M."/>
            <person name="Aerts A.L."/>
            <person name="Barry K."/>
            <person name="Choi C."/>
            <person name="Clum A."/>
            <person name="Coughlan A.Y."/>
            <person name="Deshpande S."/>
            <person name="Douglass A.P."/>
            <person name="Hanson S.J."/>
            <person name="Klenk H.-P."/>
            <person name="Labutti K."/>
            <person name="Lapidus A."/>
            <person name="Lindquist E."/>
            <person name="Lipzen A."/>
            <person name="Meier-Kolthoff J.P."/>
            <person name="Ohm R.A."/>
            <person name="Otillar R.P."/>
            <person name="Pangilinan J."/>
            <person name="Peng Y."/>
            <person name="Rokas A."/>
            <person name="Rosa C.A."/>
            <person name="Scheuner C."/>
            <person name="Sibirny A.A."/>
            <person name="Slot J.C."/>
            <person name="Stielow J.B."/>
            <person name="Sun H."/>
            <person name="Kurtzman C.P."/>
            <person name="Blackwell M."/>
            <person name="Grigoriev I.V."/>
            <person name="Jeffries T.W."/>
        </authorList>
    </citation>
    <scope>NUCLEOTIDE SEQUENCE [LARGE SCALE GENOMIC DNA]</scope>
    <source>
        <strain evidence="3">NRRL YB-2248</strain>
    </source>
</reference>